<comment type="caution">
    <text evidence="2">The sequence shown here is derived from an EMBL/GenBank/DDBJ whole genome shotgun (WGS) entry which is preliminary data.</text>
</comment>
<dbReference type="SUPFAM" id="SSF109604">
    <property type="entry name" value="HD-domain/PDEase-like"/>
    <property type="match status" value="1"/>
</dbReference>
<evidence type="ECO:0000313" key="2">
    <source>
        <dbReference type="EMBL" id="MBT2990867.1"/>
    </source>
</evidence>
<feature type="domain" description="HDOD" evidence="1">
    <location>
        <begin position="13"/>
        <end position="208"/>
    </location>
</feature>
<name>A0A944MG85_9GAMM</name>
<reference evidence="2 3" key="1">
    <citation type="submission" date="2021-05" db="EMBL/GenBank/DDBJ databases">
        <title>Genetic and Functional Diversity in Clade A Lucinid endosymbionts from the Bahamas.</title>
        <authorList>
            <person name="Giani N.M."/>
            <person name="Engel A.S."/>
            <person name="Campbell B.J."/>
        </authorList>
    </citation>
    <scope>NUCLEOTIDE SEQUENCE [LARGE SCALE GENOMIC DNA]</scope>
    <source>
        <strain evidence="2">LUC16012Gg_MoonRockCtena</strain>
    </source>
</reference>
<dbReference type="PANTHER" id="PTHR33525">
    <property type="match status" value="1"/>
</dbReference>
<dbReference type="AlphaFoldDB" id="A0A944MG85"/>
<protein>
    <submittedName>
        <fullName evidence="2">HDOD domain-containing protein</fullName>
    </submittedName>
</protein>
<dbReference type="Pfam" id="PF08668">
    <property type="entry name" value="HDOD"/>
    <property type="match status" value="1"/>
</dbReference>
<dbReference type="Proteomes" id="UP000770889">
    <property type="component" value="Unassembled WGS sequence"/>
</dbReference>
<dbReference type="NCBIfam" id="TIGR00277">
    <property type="entry name" value="HDIG"/>
    <property type="match status" value="1"/>
</dbReference>
<dbReference type="InterPro" id="IPR052340">
    <property type="entry name" value="RNase_Y/CdgJ"/>
</dbReference>
<evidence type="ECO:0000313" key="3">
    <source>
        <dbReference type="Proteomes" id="UP000770889"/>
    </source>
</evidence>
<evidence type="ECO:0000259" key="1">
    <source>
        <dbReference type="PROSITE" id="PS51833"/>
    </source>
</evidence>
<accession>A0A944MG85</accession>
<dbReference type="EMBL" id="JAHHGM010000023">
    <property type="protein sequence ID" value="MBT2990867.1"/>
    <property type="molecule type" value="Genomic_DNA"/>
</dbReference>
<sequence>MAPEELVEDIDKLVSLPEVFIQVNQMMEQPNCSAAKLAEIISTDVDISARLLKLVNSPFYGLRSQVDTISRAVTIAGTHELQNLVLATTAVRSFTGIPESLVNMDDYWRHAVTTGVMSQMLARQSNALHSERLFVAGMLHDVGRLVIYLTLPDQAIEIMEITSGDEWILAEVEQQVLGFNHMDVGAALMKSWHLPESLISVAKNHHRPTHATEAKIDVAIVHIALAIARGEMSGLSMEEMLWAIEPYVWDATGLNPDNVSPHIDEMLRMSLKTMDMILAPTTRKRA</sequence>
<dbReference type="Gene3D" id="1.10.3210.10">
    <property type="entry name" value="Hypothetical protein af1432"/>
    <property type="match status" value="1"/>
</dbReference>
<dbReference type="InterPro" id="IPR013976">
    <property type="entry name" value="HDOD"/>
</dbReference>
<proteinExistence type="predicted"/>
<gene>
    <name evidence="2" type="ORF">KME65_18060</name>
</gene>
<dbReference type="PROSITE" id="PS51833">
    <property type="entry name" value="HDOD"/>
    <property type="match status" value="1"/>
</dbReference>
<organism evidence="2 3">
    <name type="scientific">Candidatus Thiodiazotropha taylori</name>
    <dbReference type="NCBI Taxonomy" id="2792791"/>
    <lineage>
        <taxon>Bacteria</taxon>
        <taxon>Pseudomonadati</taxon>
        <taxon>Pseudomonadota</taxon>
        <taxon>Gammaproteobacteria</taxon>
        <taxon>Chromatiales</taxon>
        <taxon>Sedimenticolaceae</taxon>
        <taxon>Candidatus Thiodiazotropha</taxon>
    </lineage>
</organism>
<dbReference type="InterPro" id="IPR006675">
    <property type="entry name" value="HDIG_dom"/>
</dbReference>
<dbReference type="PANTHER" id="PTHR33525:SF3">
    <property type="entry name" value="RIBONUCLEASE Y"/>
    <property type="match status" value="1"/>
</dbReference>